<feature type="compositionally biased region" description="Basic and acidic residues" evidence="5">
    <location>
        <begin position="76"/>
        <end position="91"/>
    </location>
</feature>
<keyword evidence="4 6" id="KW-0472">Membrane</keyword>
<proteinExistence type="predicted"/>
<evidence type="ECO:0000259" key="7">
    <source>
        <dbReference type="Pfam" id="PF10337"/>
    </source>
</evidence>
<feature type="transmembrane region" description="Helical" evidence="6">
    <location>
        <begin position="759"/>
        <end position="779"/>
    </location>
</feature>
<name>A0A8K0TT28_9PEZI</name>
<dbReference type="AlphaFoldDB" id="A0A8K0TT28"/>
<feature type="transmembrane region" description="Helical" evidence="6">
    <location>
        <begin position="279"/>
        <end position="299"/>
    </location>
</feature>
<evidence type="ECO:0000256" key="6">
    <source>
        <dbReference type="SAM" id="Phobius"/>
    </source>
</evidence>
<feature type="region of interest" description="Disordered" evidence="5">
    <location>
        <begin position="650"/>
        <end position="684"/>
    </location>
</feature>
<evidence type="ECO:0000256" key="4">
    <source>
        <dbReference type="ARBA" id="ARBA00023136"/>
    </source>
</evidence>
<feature type="transmembrane region" description="Helical" evidence="6">
    <location>
        <begin position="200"/>
        <end position="220"/>
    </location>
</feature>
<dbReference type="InterPro" id="IPR018823">
    <property type="entry name" value="ArAE_2_N"/>
</dbReference>
<sequence>MDGIGHSVSRRPATALSTVDTVVDETEAGSIPMTNIEASQAQPRTGHSTVDDPSLTTGLHRRETAFQRWTRRHAAKAGEPDSQSHYRDSYLHVDPGPESDAQRRRRSSVDMDLVAELLEHDQLDTKTHGVSELRDGWFDAVFLKSRPVDLAKLMRHAESTLPAAFDKSSPLSVRHFFPKQRQQLQAVFWRITTTRAGIRLLKSFLGFFIAYVLCLVPDVADWLGRYRYMMPVSAIINHAGRPLGAQLDGTVWTILGTISGLGWGALGLLLSSSTLAARLGYGGILAVFFLIFMATMAFLRSYFTRFYQFSMCAGIAMCYTLLAEVSPDQIEWLKFWSYGVPWVLGQAICLAVNLLFVDAGARPLAETLHRSLGHMQDALELPRPRNQRLRRLLNRASVDVGSAYRDLRLDLSITRFDAADVRILRNQIQSVIRSLLLLKTETRLFESWHEPTGIPVVVMVDETEENNERPQTGSNVEDWLRLVSEKIATPTKAMLSSMKSALACCDAALMNISGYRSSLGPGTDVPSDVYRARETLRSALFRYDKAEEELRRSDQLPFTSLSVQEVAKLLVFAQLVRLAATEIEDLASQVVTMQRTSRGLKLALPSYPVRKAINSVNAQVRRDRGGQTAGIYKETFRDISHLMDQLRSRDGGPIARGYDFTQSRPGTPTDETGPARDLDDGESAPRRNRIGFHVWRVLHRLQGFETKYAVKVCLLTALLAIPGWLDQSRGWWNETEAWWTVVMAWLMVHPRIGGNMQDLVVRGFCVVLGAVWAGFAYVALDGNPFVMAAFALVFMIPMLYRFTQSSHPRSGIAGCISFTVISLALNNGVGTQSPAIMTVAHGIAFLVGTVSAVVINWFLWPFVSRHELRKAMSAMIFFMSIVYRAVVAKYVYYEEERQPTPEDVERSEMIEGRLREGFVRIRQLLIMTRHELRLRGPFDPLPYSALADACERFFEHLVAVRQAALKYDAAFVRSNEAAAEKLLPFRRDAVASILCNLYLLAGALKADRKVPRYLPSAAAARKRLLDKMAEVEDDLAASGHNDHQRDPDLVPDGEDKWSQVYSYAFSESLTGCVAQLEELERYTKLVVGEQGFDDEFKNSDDSEDEP</sequence>
<feature type="domain" description="Putative ER transporter 6TM N-terminal" evidence="7">
    <location>
        <begin position="199"/>
        <end position="270"/>
    </location>
</feature>
<feature type="compositionally biased region" description="Polar residues" evidence="5">
    <location>
        <begin position="660"/>
        <end position="670"/>
    </location>
</feature>
<protein>
    <recommendedName>
        <fullName evidence="11">ER transporter 6TM N-terminal domain-containing protein</fullName>
    </recommendedName>
</protein>
<accession>A0A8K0TT28</accession>
<feature type="transmembrane region" description="Helical" evidence="6">
    <location>
        <begin position="335"/>
        <end position="356"/>
    </location>
</feature>
<evidence type="ECO:0008006" key="11">
    <source>
        <dbReference type="Google" id="ProtNLM"/>
    </source>
</evidence>
<dbReference type="PANTHER" id="PTHR47804:SF3">
    <property type="entry name" value="PROTEIN BRE4"/>
    <property type="match status" value="1"/>
</dbReference>
<dbReference type="Pfam" id="PF13515">
    <property type="entry name" value="FUSC_2"/>
    <property type="match status" value="1"/>
</dbReference>
<evidence type="ECO:0000256" key="5">
    <source>
        <dbReference type="SAM" id="MobiDB-lite"/>
    </source>
</evidence>
<dbReference type="EMBL" id="JAGPXD010000001">
    <property type="protein sequence ID" value="KAH7376350.1"/>
    <property type="molecule type" value="Genomic_DNA"/>
</dbReference>
<keyword evidence="3 6" id="KW-1133">Transmembrane helix</keyword>
<evidence type="ECO:0000256" key="2">
    <source>
        <dbReference type="ARBA" id="ARBA00022692"/>
    </source>
</evidence>
<evidence type="ECO:0000256" key="3">
    <source>
        <dbReference type="ARBA" id="ARBA00022989"/>
    </source>
</evidence>
<dbReference type="InterPro" id="IPR023244">
    <property type="entry name" value="Brefeldin_A-sensitivity_4"/>
</dbReference>
<feature type="domain" description="Integral membrane bound transporter" evidence="8">
    <location>
        <begin position="731"/>
        <end position="855"/>
    </location>
</feature>
<evidence type="ECO:0000256" key="1">
    <source>
        <dbReference type="ARBA" id="ARBA00004141"/>
    </source>
</evidence>
<keyword evidence="2 6" id="KW-0812">Transmembrane</keyword>
<dbReference type="GO" id="GO:0016020">
    <property type="term" value="C:membrane"/>
    <property type="evidence" value="ECO:0007669"/>
    <property type="project" value="UniProtKB-SubCell"/>
</dbReference>
<dbReference type="InterPro" id="IPR049453">
    <property type="entry name" value="Memb_transporter_dom"/>
</dbReference>
<dbReference type="PRINTS" id="PR02047">
    <property type="entry name" value="BREFELDNASP4"/>
</dbReference>
<feature type="transmembrane region" description="Helical" evidence="6">
    <location>
        <begin position="785"/>
        <end position="803"/>
    </location>
</feature>
<organism evidence="9 10">
    <name type="scientific">Plectosphaerella cucumerina</name>
    <dbReference type="NCBI Taxonomy" id="40658"/>
    <lineage>
        <taxon>Eukaryota</taxon>
        <taxon>Fungi</taxon>
        <taxon>Dikarya</taxon>
        <taxon>Ascomycota</taxon>
        <taxon>Pezizomycotina</taxon>
        <taxon>Sordariomycetes</taxon>
        <taxon>Hypocreomycetidae</taxon>
        <taxon>Glomerellales</taxon>
        <taxon>Plectosphaerellaceae</taxon>
        <taxon>Plectosphaerella</taxon>
    </lineage>
</organism>
<evidence type="ECO:0000313" key="9">
    <source>
        <dbReference type="EMBL" id="KAH7376350.1"/>
    </source>
</evidence>
<feature type="transmembrane region" description="Helical" evidence="6">
    <location>
        <begin position="251"/>
        <end position="273"/>
    </location>
</feature>
<feature type="transmembrane region" description="Helical" evidence="6">
    <location>
        <begin position="810"/>
        <end position="829"/>
    </location>
</feature>
<dbReference type="OrthoDB" id="1924968at2759"/>
<feature type="transmembrane region" description="Helical" evidence="6">
    <location>
        <begin position="871"/>
        <end position="892"/>
    </location>
</feature>
<comment type="caution">
    <text evidence="9">The sequence shown here is derived from an EMBL/GenBank/DDBJ whole genome shotgun (WGS) entry which is preliminary data.</text>
</comment>
<evidence type="ECO:0000259" key="8">
    <source>
        <dbReference type="Pfam" id="PF13515"/>
    </source>
</evidence>
<dbReference type="Proteomes" id="UP000813385">
    <property type="component" value="Unassembled WGS sequence"/>
</dbReference>
<dbReference type="Pfam" id="PF10337">
    <property type="entry name" value="ArAE_2_N"/>
    <property type="match status" value="1"/>
</dbReference>
<feature type="region of interest" description="Disordered" evidence="5">
    <location>
        <begin position="1"/>
        <end position="106"/>
    </location>
</feature>
<feature type="compositionally biased region" description="Polar residues" evidence="5">
    <location>
        <begin position="32"/>
        <end position="48"/>
    </location>
</feature>
<dbReference type="PANTHER" id="PTHR47804">
    <property type="entry name" value="60S RIBOSOMAL PROTEIN L19"/>
    <property type="match status" value="1"/>
</dbReference>
<feature type="transmembrane region" description="Helical" evidence="6">
    <location>
        <begin position="835"/>
        <end position="859"/>
    </location>
</feature>
<evidence type="ECO:0000313" key="10">
    <source>
        <dbReference type="Proteomes" id="UP000813385"/>
    </source>
</evidence>
<keyword evidence="10" id="KW-1185">Reference proteome</keyword>
<comment type="subcellular location">
    <subcellularLocation>
        <location evidence="1">Membrane</location>
        <topology evidence="1">Multi-pass membrane protein</topology>
    </subcellularLocation>
</comment>
<gene>
    <name evidence="9" type="ORF">B0T11DRAFT_272157</name>
</gene>
<reference evidence="9" key="1">
    <citation type="journal article" date="2021" name="Nat. Commun.">
        <title>Genetic determinants of endophytism in the Arabidopsis root mycobiome.</title>
        <authorList>
            <person name="Mesny F."/>
            <person name="Miyauchi S."/>
            <person name="Thiergart T."/>
            <person name="Pickel B."/>
            <person name="Atanasova L."/>
            <person name="Karlsson M."/>
            <person name="Huettel B."/>
            <person name="Barry K.W."/>
            <person name="Haridas S."/>
            <person name="Chen C."/>
            <person name="Bauer D."/>
            <person name="Andreopoulos W."/>
            <person name="Pangilinan J."/>
            <person name="LaButti K."/>
            <person name="Riley R."/>
            <person name="Lipzen A."/>
            <person name="Clum A."/>
            <person name="Drula E."/>
            <person name="Henrissat B."/>
            <person name="Kohler A."/>
            <person name="Grigoriev I.V."/>
            <person name="Martin F.M."/>
            <person name="Hacquard S."/>
        </authorList>
    </citation>
    <scope>NUCLEOTIDE SEQUENCE</scope>
    <source>
        <strain evidence="9">MPI-CAGE-AT-0016</strain>
    </source>
</reference>
<dbReference type="InterPro" id="IPR052430">
    <property type="entry name" value="IVT-Associated"/>
</dbReference>